<organism evidence="1 2">
    <name type="scientific">Clostridium nitritogenes</name>
    <dbReference type="NCBI Taxonomy" id="83340"/>
    <lineage>
        <taxon>Bacteria</taxon>
        <taxon>Bacillati</taxon>
        <taxon>Bacillota</taxon>
        <taxon>Clostridia</taxon>
        <taxon>Eubacteriales</taxon>
        <taxon>Clostridiaceae</taxon>
        <taxon>Clostridium</taxon>
    </lineage>
</organism>
<dbReference type="RefSeq" id="WP_155392741.1">
    <property type="nucleotide sequence ID" value="NZ_BAAACO010000001.1"/>
</dbReference>
<proteinExistence type="predicted"/>
<gene>
    <name evidence="1" type="ORF">GCM10008916_12330</name>
</gene>
<dbReference type="EMBL" id="BAAACO010000001">
    <property type="protein sequence ID" value="GAA0857672.1"/>
    <property type="molecule type" value="Genomic_DNA"/>
</dbReference>
<protein>
    <submittedName>
        <fullName evidence="1">Uncharacterized protein</fullName>
    </submittedName>
</protein>
<keyword evidence="2" id="KW-1185">Reference proteome</keyword>
<dbReference type="Proteomes" id="UP001501764">
    <property type="component" value="Unassembled WGS sequence"/>
</dbReference>
<reference evidence="2" key="1">
    <citation type="journal article" date="2019" name="Int. J. Syst. Evol. Microbiol.">
        <title>The Global Catalogue of Microorganisms (GCM) 10K type strain sequencing project: providing services to taxonomists for standard genome sequencing and annotation.</title>
        <authorList>
            <consortium name="The Broad Institute Genomics Platform"/>
            <consortium name="The Broad Institute Genome Sequencing Center for Infectious Disease"/>
            <person name="Wu L."/>
            <person name="Ma J."/>
        </authorList>
    </citation>
    <scope>NUCLEOTIDE SEQUENCE [LARGE SCALE GENOMIC DNA]</scope>
    <source>
        <strain evidence="2">JCM 6485</strain>
    </source>
</reference>
<accession>A0ABP3X0I7</accession>
<comment type="caution">
    <text evidence="1">The sequence shown here is derived from an EMBL/GenBank/DDBJ whole genome shotgun (WGS) entry which is preliminary data.</text>
</comment>
<sequence length="47" mass="5581">MKAKSKLNVKSKFNCKKENIEILFTKALIDLYENNKEYTNCEIKKIL</sequence>
<name>A0ABP3X0I7_9CLOT</name>
<evidence type="ECO:0000313" key="1">
    <source>
        <dbReference type="EMBL" id="GAA0857672.1"/>
    </source>
</evidence>
<dbReference type="GeneID" id="60854581"/>
<evidence type="ECO:0000313" key="2">
    <source>
        <dbReference type="Proteomes" id="UP001501764"/>
    </source>
</evidence>